<dbReference type="SUPFAM" id="SSF53756">
    <property type="entry name" value="UDP-Glycosyltransferase/glycogen phosphorylase"/>
    <property type="match status" value="1"/>
</dbReference>
<dbReference type="GO" id="GO:0016757">
    <property type="term" value="F:glycosyltransferase activity"/>
    <property type="evidence" value="ECO:0007669"/>
    <property type="project" value="UniProtKB-KW"/>
</dbReference>
<feature type="domain" description="Glycosyl transferase family 1" evidence="1">
    <location>
        <begin position="249"/>
        <end position="392"/>
    </location>
</feature>
<dbReference type="Proteomes" id="UP001058461">
    <property type="component" value="Chromosome"/>
</dbReference>
<evidence type="ECO:0000259" key="1">
    <source>
        <dbReference type="Pfam" id="PF00534"/>
    </source>
</evidence>
<dbReference type="InterPro" id="IPR001296">
    <property type="entry name" value="Glyco_trans_1"/>
</dbReference>
<name>A0ABY5HPM3_9GAMM</name>
<dbReference type="EC" id="2.4.-.-" evidence="3"/>
<dbReference type="PANTHER" id="PTHR12526:SF637">
    <property type="entry name" value="GLYCOSYLTRANSFERASE EPSF-RELATED"/>
    <property type="match status" value="1"/>
</dbReference>
<dbReference type="InterPro" id="IPR028098">
    <property type="entry name" value="Glyco_trans_4-like_N"/>
</dbReference>
<keyword evidence="3" id="KW-0808">Transferase</keyword>
<reference evidence="3" key="1">
    <citation type="submission" date="2021-04" db="EMBL/GenBank/DDBJ databases">
        <title>Oceanospirillales bacteria with DddD are important DMSP degraders in coastal seawater.</title>
        <authorList>
            <person name="Liu J."/>
        </authorList>
    </citation>
    <scope>NUCLEOTIDE SEQUENCE</scope>
    <source>
        <strain evidence="3">D13-1</strain>
    </source>
</reference>
<proteinExistence type="predicted"/>
<dbReference type="Pfam" id="PF00534">
    <property type="entry name" value="Glycos_transf_1"/>
    <property type="match status" value="1"/>
</dbReference>
<evidence type="ECO:0000313" key="4">
    <source>
        <dbReference type="Proteomes" id="UP001058461"/>
    </source>
</evidence>
<dbReference type="PANTHER" id="PTHR12526">
    <property type="entry name" value="GLYCOSYLTRANSFERASE"/>
    <property type="match status" value="1"/>
</dbReference>
<dbReference type="Gene3D" id="3.40.50.2000">
    <property type="entry name" value="Glycogen Phosphorylase B"/>
    <property type="match status" value="2"/>
</dbReference>
<gene>
    <name evidence="3" type="ORF">KDW95_11715</name>
</gene>
<organism evidence="3 4">
    <name type="scientific">Marinobacterium rhizophilum</name>
    <dbReference type="NCBI Taxonomy" id="420402"/>
    <lineage>
        <taxon>Bacteria</taxon>
        <taxon>Pseudomonadati</taxon>
        <taxon>Pseudomonadota</taxon>
        <taxon>Gammaproteobacteria</taxon>
        <taxon>Oceanospirillales</taxon>
        <taxon>Oceanospirillaceae</taxon>
        <taxon>Marinobacterium</taxon>
    </lineage>
</organism>
<protein>
    <submittedName>
        <fullName evidence="3">Glycosyltransferase</fullName>
        <ecNumber evidence="3">2.4.-.-</ecNumber>
    </submittedName>
</protein>
<evidence type="ECO:0000313" key="3">
    <source>
        <dbReference type="EMBL" id="UTW14258.1"/>
    </source>
</evidence>
<evidence type="ECO:0000259" key="2">
    <source>
        <dbReference type="Pfam" id="PF13439"/>
    </source>
</evidence>
<keyword evidence="4" id="KW-1185">Reference proteome</keyword>
<dbReference type="EMBL" id="CP073347">
    <property type="protein sequence ID" value="UTW14258.1"/>
    <property type="molecule type" value="Genomic_DNA"/>
</dbReference>
<dbReference type="Pfam" id="PF13439">
    <property type="entry name" value="Glyco_transf_4"/>
    <property type="match status" value="1"/>
</dbReference>
<dbReference type="RefSeq" id="WP_255856450.1">
    <property type="nucleotide sequence ID" value="NZ_CP073347.1"/>
</dbReference>
<sequence length="419" mass="47243">MKVLIVNSSDTQGGAARAAFRLSSFFQEKNIISRILVRKKSGHSHFAISLSRRLDKVWFILGSQLGHFISNFERTSKSTTRSVNLIPSRIFHRIQSTNADIVNLHWVNEETISVCQIGRILKPTIFTLHDMWAFCGSEHYTEDRPDARFRSGYHRANREPGSTRIDIDRWTWKRKKKHWSQPRHVICPSHWLAQCAGESDLMREWPIHVIPNVLDTNCFKPMDKAFCRKALGLTVGKRYIAYGAIGGASDPRKGFALLQKALQELMAGSSKAELEAVVFGQSQPAVRPELGLPINYMGHLHDDFSLALLYNAVDVMVVPSLQENLPQTGTEAQSCGTPVVAFNTTGLPDVVVHAATGYLAEPFSPEDLAAGIAWVLEDSERYQQLSLAARERAVRLWSPEVVIPQYLEVYQRAIDEHQR</sequence>
<accession>A0ABY5HPM3</accession>
<feature type="domain" description="Glycosyltransferase subfamily 4-like N-terminal" evidence="2">
    <location>
        <begin position="13"/>
        <end position="216"/>
    </location>
</feature>
<keyword evidence="3" id="KW-0328">Glycosyltransferase</keyword>